<evidence type="ECO:0000313" key="3">
    <source>
        <dbReference type="Proteomes" id="UP000287651"/>
    </source>
</evidence>
<organism evidence="2 3">
    <name type="scientific">Ensete ventricosum</name>
    <name type="common">Abyssinian banana</name>
    <name type="synonym">Musa ensete</name>
    <dbReference type="NCBI Taxonomy" id="4639"/>
    <lineage>
        <taxon>Eukaryota</taxon>
        <taxon>Viridiplantae</taxon>
        <taxon>Streptophyta</taxon>
        <taxon>Embryophyta</taxon>
        <taxon>Tracheophyta</taxon>
        <taxon>Spermatophyta</taxon>
        <taxon>Magnoliopsida</taxon>
        <taxon>Liliopsida</taxon>
        <taxon>Zingiberales</taxon>
        <taxon>Musaceae</taxon>
        <taxon>Ensete</taxon>
    </lineage>
</organism>
<feature type="compositionally biased region" description="Basic and acidic residues" evidence="1">
    <location>
        <begin position="46"/>
        <end position="61"/>
    </location>
</feature>
<dbReference type="Proteomes" id="UP000287651">
    <property type="component" value="Unassembled WGS sequence"/>
</dbReference>
<name>A0A426XQE3_ENSVE</name>
<protein>
    <submittedName>
        <fullName evidence="2">Uncharacterized protein</fullName>
    </submittedName>
</protein>
<dbReference type="EMBL" id="AMZH03018404">
    <property type="protein sequence ID" value="RRT41660.1"/>
    <property type="molecule type" value="Genomic_DNA"/>
</dbReference>
<dbReference type="AlphaFoldDB" id="A0A426XQE3"/>
<proteinExistence type="predicted"/>
<comment type="caution">
    <text evidence="2">The sequence shown here is derived from an EMBL/GenBank/DDBJ whole genome shotgun (WGS) entry which is preliminary data.</text>
</comment>
<feature type="non-terminal residue" evidence="2">
    <location>
        <position position="73"/>
    </location>
</feature>
<sequence length="73" mass="7646">MRSPAASPTANRGGSANRRGGHPLAKRLPMGKGSRHLRRGSGGGAEGERGVRASFGEKDDPTPMNSENFEDCP</sequence>
<reference evidence="2 3" key="1">
    <citation type="journal article" date="2014" name="Agronomy (Basel)">
        <title>A Draft Genome Sequence for Ensete ventricosum, the Drought-Tolerant Tree Against Hunger.</title>
        <authorList>
            <person name="Harrison J."/>
            <person name="Moore K.A."/>
            <person name="Paszkiewicz K."/>
            <person name="Jones T."/>
            <person name="Grant M."/>
            <person name="Ambacheew D."/>
            <person name="Muzemil S."/>
            <person name="Studholme D.J."/>
        </authorList>
    </citation>
    <scope>NUCLEOTIDE SEQUENCE [LARGE SCALE GENOMIC DNA]</scope>
</reference>
<evidence type="ECO:0000313" key="2">
    <source>
        <dbReference type="EMBL" id="RRT41660.1"/>
    </source>
</evidence>
<accession>A0A426XQE3</accession>
<feature type="region of interest" description="Disordered" evidence="1">
    <location>
        <begin position="1"/>
        <end position="73"/>
    </location>
</feature>
<gene>
    <name evidence="2" type="ORF">B296_00055931</name>
</gene>
<evidence type="ECO:0000256" key="1">
    <source>
        <dbReference type="SAM" id="MobiDB-lite"/>
    </source>
</evidence>